<comment type="caution">
    <text evidence="7">The sequence shown here is derived from an EMBL/GenBank/DDBJ whole genome shotgun (WGS) entry which is preliminary data.</text>
</comment>
<dbReference type="PANTHER" id="PTHR42973">
    <property type="entry name" value="BINDING OXIDOREDUCTASE, PUTATIVE (AFU_ORTHOLOGUE AFUA_1G17690)-RELATED"/>
    <property type="match status" value="1"/>
</dbReference>
<keyword evidence="3" id="KW-0285">Flavoprotein</keyword>
<organism evidence="7 8">
    <name type="scientific">Owenia fusiformis</name>
    <name type="common">Polychaete worm</name>
    <dbReference type="NCBI Taxonomy" id="6347"/>
    <lineage>
        <taxon>Eukaryota</taxon>
        <taxon>Metazoa</taxon>
        <taxon>Spiralia</taxon>
        <taxon>Lophotrochozoa</taxon>
        <taxon>Annelida</taxon>
        <taxon>Polychaeta</taxon>
        <taxon>Sedentaria</taxon>
        <taxon>Canalipalpata</taxon>
        <taxon>Sabellida</taxon>
        <taxon>Oweniida</taxon>
        <taxon>Oweniidae</taxon>
        <taxon>Owenia</taxon>
    </lineage>
</organism>
<dbReference type="EMBL" id="CAIIXF020000003">
    <property type="protein sequence ID" value="CAH1780238.1"/>
    <property type="molecule type" value="Genomic_DNA"/>
</dbReference>
<dbReference type="GO" id="GO:0016491">
    <property type="term" value="F:oxidoreductase activity"/>
    <property type="evidence" value="ECO:0007669"/>
    <property type="project" value="UniProtKB-KW"/>
</dbReference>
<evidence type="ECO:0000313" key="8">
    <source>
        <dbReference type="Proteomes" id="UP000749559"/>
    </source>
</evidence>
<feature type="domain" description="FAD-binding PCMH-type" evidence="6">
    <location>
        <begin position="47"/>
        <end position="234"/>
    </location>
</feature>
<dbReference type="Pfam" id="PF08031">
    <property type="entry name" value="BBE"/>
    <property type="match status" value="1"/>
</dbReference>
<dbReference type="Proteomes" id="UP000749559">
    <property type="component" value="Unassembled WGS sequence"/>
</dbReference>
<dbReference type="SUPFAM" id="SSF56176">
    <property type="entry name" value="FAD-binding/transporter-associated domain-like"/>
    <property type="match status" value="1"/>
</dbReference>
<dbReference type="InterPro" id="IPR012951">
    <property type="entry name" value="BBE"/>
</dbReference>
<sequence>GQYCMPGEVCWPCGNDIIAFRDSLDGNFYNFWNDGYDDASFVKNWDYITKPAFVVRANTTADIQKSILFARRFHIRMSFLSSGHDYIGRSTALGSLMVRMDNLREITIFPEDSTSPSGASMIAQTGINWGSLYEQIDSYGLMAVGGSSHGVAMGGWFMGGGHSPITRSYGLGVDNILSYRVVLVDGRIANVSAAGIRFEDDTIDPDTDLWWALRGGAGGTFAIATHFHFQLHRQPSQFVSFGLAFPLYHPSDGTFIGEQVMDFWHNYLATNLSNTWGGYIFYHNQDFSEDYNQIVRGRILFALLHAGPYEQAEKTINDLLAFHPEWRLPGNWVRNYTTFWGYSESNADDLNGPTYIVNRFVQPADLVGPGITPLTRAFKNYYAQDEQPLERIITCTHCLVGEKSTEIGTADTAVHPGFRSALISLTCGWGWLLPDGRENVYGYMKNFTQELYQIGEGVYVNEPDHDLVNWKTDYWGSNYARLLEIKQKYDPERFFTCLNCVGSDLPYTGRPGPNIHDDCDVS</sequence>
<evidence type="ECO:0000256" key="1">
    <source>
        <dbReference type="ARBA" id="ARBA00001974"/>
    </source>
</evidence>
<dbReference type="PANTHER" id="PTHR42973:SF39">
    <property type="entry name" value="FAD-BINDING PCMH-TYPE DOMAIN-CONTAINING PROTEIN"/>
    <property type="match status" value="1"/>
</dbReference>
<dbReference type="PROSITE" id="PS00862">
    <property type="entry name" value="OX2_COVAL_FAD"/>
    <property type="match status" value="1"/>
</dbReference>
<keyword evidence="4" id="KW-0274">FAD</keyword>
<dbReference type="InterPro" id="IPR016166">
    <property type="entry name" value="FAD-bd_PCMH"/>
</dbReference>
<dbReference type="PROSITE" id="PS51387">
    <property type="entry name" value="FAD_PCMH"/>
    <property type="match status" value="1"/>
</dbReference>
<dbReference type="InterPro" id="IPR036318">
    <property type="entry name" value="FAD-bd_PCMH-like_sf"/>
</dbReference>
<keyword evidence="8" id="KW-1185">Reference proteome</keyword>
<dbReference type="InterPro" id="IPR016169">
    <property type="entry name" value="FAD-bd_PCMH_sub2"/>
</dbReference>
<dbReference type="InterPro" id="IPR006093">
    <property type="entry name" value="Oxy_OxRdtase_FAD_BS"/>
</dbReference>
<evidence type="ECO:0000256" key="5">
    <source>
        <dbReference type="ARBA" id="ARBA00023002"/>
    </source>
</evidence>
<dbReference type="InterPro" id="IPR006094">
    <property type="entry name" value="Oxid_FAD_bind_N"/>
</dbReference>
<dbReference type="InterPro" id="IPR050416">
    <property type="entry name" value="FAD-linked_Oxidoreductase"/>
</dbReference>
<dbReference type="Pfam" id="PF01565">
    <property type="entry name" value="FAD_binding_4"/>
    <property type="match status" value="1"/>
</dbReference>
<evidence type="ECO:0000259" key="6">
    <source>
        <dbReference type="PROSITE" id="PS51387"/>
    </source>
</evidence>
<evidence type="ECO:0000256" key="2">
    <source>
        <dbReference type="ARBA" id="ARBA00005466"/>
    </source>
</evidence>
<feature type="non-terminal residue" evidence="7">
    <location>
        <position position="1"/>
    </location>
</feature>
<comment type="cofactor">
    <cofactor evidence="1">
        <name>FAD</name>
        <dbReference type="ChEBI" id="CHEBI:57692"/>
    </cofactor>
</comment>
<dbReference type="UniPathway" id="UPA00991">
    <property type="reaction ID" value="UER00939"/>
</dbReference>
<reference evidence="7" key="1">
    <citation type="submission" date="2022-03" db="EMBL/GenBank/DDBJ databases">
        <authorList>
            <person name="Martin C."/>
        </authorList>
    </citation>
    <scope>NUCLEOTIDE SEQUENCE</scope>
</reference>
<evidence type="ECO:0000313" key="7">
    <source>
        <dbReference type="EMBL" id="CAH1780238.1"/>
    </source>
</evidence>
<evidence type="ECO:0000256" key="4">
    <source>
        <dbReference type="ARBA" id="ARBA00022827"/>
    </source>
</evidence>
<proteinExistence type="inferred from homology"/>
<dbReference type="AlphaFoldDB" id="A0A8J1URE6"/>
<keyword evidence="5" id="KW-0560">Oxidoreductase</keyword>
<evidence type="ECO:0000256" key="3">
    <source>
        <dbReference type="ARBA" id="ARBA00022630"/>
    </source>
</evidence>
<dbReference type="OrthoDB" id="9983560at2759"/>
<comment type="similarity">
    <text evidence="2">Belongs to the oxygen-dependent FAD-linked oxidoreductase family.</text>
</comment>
<dbReference type="Gene3D" id="3.40.462.20">
    <property type="match status" value="1"/>
</dbReference>
<gene>
    <name evidence="7" type="ORF">OFUS_LOCUS6955</name>
</gene>
<accession>A0A8J1URE6</accession>
<dbReference type="Gene3D" id="3.30.465.10">
    <property type="match status" value="1"/>
</dbReference>
<protein>
    <recommendedName>
        <fullName evidence="6">FAD-binding PCMH-type domain-containing protein</fullName>
    </recommendedName>
</protein>
<dbReference type="GO" id="GO:0071949">
    <property type="term" value="F:FAD binding"/>
    <property type="evidence" value="ECO:0007669"/>
    <property type="project" value="InterPro"/>
</dbReference>
<name>A0A8J1URE6_OWEFU</name>